<name>A0ABQ3SIL1_9ACTN</name>
<comment type="caution">
    <text evidence="1">The sequence shown here is derived from an EMBL/GenBank/DDBJ whole genome shotgun (WGS) entry which is preliminary data.</text>
</comment>
<gene>
    <name evidence="1" type="ORF">Snoj_18970</name>
</gene>
<dbReference type="RefSeq" id="WP_189745258.1">
    <property type="nucleotide sequence ID" value="NZ_BMRL01000017.1"/>
</dbReference>
<sequence>MAGPWDASINLLHFAVDKGEFIAPTLGIGKEFDVRAEIEIGNELRGFATAYQLVVNVQNLSTGVVASCTVPGSLTPTRGILRTPLVVDFPQLAANEGDLLRASCSLRVTAGIHTDYSVAESEFAIAESAES</sequence>
<keyword evidence="2" id="KW-1185">Reference proteome</keyword>
<proteinExistence type="predicted"/>
<reference evidence="2" key="1">
    <citation type="submission" date="2023-07" db="EMBL/GenBank/DDBJ databases">
        <title>Whole genome shotgun sequence of Streptomyces nojiriensis NBRC 13794.</title>
        <authorList>
            <person name="Komaki H."/>
            <person name="Tamura T."/>
        </authorList>
    </citation>
    <scope>NUCLEOTIDE SEQUENCE [LARGE SCALE GENOMIC DNA]</scope>
    <source>
        <strain evidence="2">NBRC 13794</strain>
    </source>
</reference>
<dbReference type="Proteomes" id="UP000613974">
    <property type="component" value="Unassembled WGS sequence"/>
</dbReference>
<accession>A0ABQ3SIL1</accession>
<dbReference type="EMBL" id="BNEC01000003">
    <property type="protein sequence ID" value="GHI67979.1"/>
    <property type="molecule type" value="Genomic_DNA"/>
</dbReference>
<evidence type="ECO:0000313" key="1">
    <source>
        <dbReference type="EMBL" id="GHI67979.1"/>
    </source>
</evidence>
<evidence type="ECO:0000313" key="2">
    <source>
        <dbReference type="Proteomes" id="UP000613974"/>
    </source>
</evidence>
<protein>
    <submittedName>
        <fullName evidence="1">Uncharacterized protein</fullName>
    </submittedName>
</protein>
<dbReference type="GeneID" id="95594290"/>
<organism evidence="1 2">
    <name type="scientific">Streptomyces nojiriensis</name>
    <dbReference type="NCBI Taxonomy" id="66374"/>
    <lineage>
        <taxon>Bacteria</taxon>
        <taxon>Bacillati</taxon>
        <taxon>Actinomycetota</taxon>
        <taxon>Actinomycetes</taxon>
        <taxon>Kitasatosporales</taxon>
        <taxon>Streptomycetaceae</taxon>
        <taxon>Streptomyces</taxon>
    </lineage>
</organism>